<sequence length="225" mass="25626">MNLESLSLAGSLEYETIRHSVVRPPHGYPRPGTTSPSRIAALYDSLLQEMMQNVLIRPTFDVERETQRYLRLSDLLKEGRMTAPWGDFDVASDLPITSEVLESLQGRLEDPQQTPPSSSTNPFSAASDRVAPRTITLMDVARAHLKDSEEPFTTFYRLKLIVTITGKTVPIRRLGKLRPSRNSVELSAVWEKRTFRFREFLKQVEMELNRRDGTGGANRSEHRLN</sequence>
<feature type="compositionally biased region" description="Low complexity" evidence="1">
    <location>
        <begin position="111"/>
        <end position="127"/>
    </location>
</feature>
<evidence type="ECO:0000256" key="1">
    <source>
        <dbReference type="SAM" id="MobiDB-lite"/>
    </source>
</evidence>
<dbReference type="Proteomes" id="UP000298030">
    <property type="component" value="Unassembled WGS sequence"/>
</dbReference>
<proteinExistence type="predicted"/>
<comment type="caution">
    <text evidence="2">The sequence shown here is derived from an EMBL/GenBank/DDBJ whole genome shotgun (WGS) entry which is preliminary data.</text>
</comment>
<feature type="region of interest" description="Disordered" evidence="1">
    <location>
        <begin position="106"/>
        <end position="128"/>
    </location>
</feature>
<reference evidence="2 3" key="1">
    <citation type="journal article" date="2019" name="Nat. Ecol. Evol.">
        <title>Megaphylogeny resolves global patterns of mushroom evolution.</title>
        <authorList>
            <person name="Varga T."/>
            <person name="Krizsan K."/>
            <person name="Foldi C."/>
            <person name="Dima B."/>
            <person name="Sanchez-Garcia M."/>
            <person name="Sanchez-Ramirez S."/>
            <person name="Szollosi G.J."/>
            <person name="Szarkandi J.G."/>
            <person name="Papp V."/>
            <person name="Albert L."/>
            <person name="Andreopoulos W."/>
            <person name="Angelini C."/>
            <person name="Antonin V."/>
            <person name="Barry K.W."/>
            <person name="Bougher N.L."/>
            <person name="Buchanan P."/>
            <person name="Buyck B."/>
            <person name="Bense V."/>
            <person name="Catcheside P."/>
            <person name="Chovatia M."/>
            <person name="Cooper J."/>
            <person name="Damon W."/>
            <person name="Desjardin D."/>
            <person name="Finy P."/>
            <person name="Geml J."/>
            <person name="Haridas S."/>
            <person name="Hughes K."/>
            <person name="Justo A."/>
            <person name="Karasinski D."/>
            <person name="Kautmanova I."/>
            <person name="Kiss B."/>
            <person name="Kocsube S."/>
            <person name="Kotiranta H."/>
            <person name="LaButti K.M."/>
            <person name="Lechner B.E."/>
            <person name="Liimatainen K."/>
            <person name="Lipzen A."/>
            <person name="Lukacs Z."/>
            <person name="Mihaltcheva S."/>
            <person name="Morgado L.N."/>
            <person name="Niskanen T."/>
            <person name="Noordeloos M.E."/>
            <person name="Ohm R.A."/>
            <person name="Ortiz-Santana B."/>
            <person name="Ovrebo C."/>
            <person name="Racz N."/>
            <person name="Riley R."/>
            <person name="Savchenko A."/>
            <person name="Shiryaev A."/>
            <person name="Soop K."/>
            <person name="Spirin V."/>
            <person name="Szebenyi C."/>
            <person name="Tomsovsky M."/>
            <person name="Tulloss R.E."/>
            <person name="Uehling J."/>
            <person name="Grigoriev I.V."/>
            <person name="Vagvolgyi C."/>
            <person name="Papp T."/>
            <person name="Martin F.M."/>
            <person name="Miettinen O."/>
            <person name="Hibbett D.S."/>
            <person name="Nagy L.G."/>
        </authorList>
    </citation>
    <scope>NUCLEOTIDE SEQUENCE [LARGE SCALE GENOMIC DNA]</scope>
    <source>
        <strain evidence="2 3">FP101781</strain>
    </source>
</reference>
<accession>A0A4Y7TDM8</accession>
<organism evidence="2 3">
    <name type="scientific">Coprinellus micaceus</name>
    <name type="common">Glistening ink-cap mushroom</name>
    <name type="synonym">Coprinus micaceus</name>
    <dbReference type="NCBI Taxonomy" id="71717"/>
    <lineage>
        <taxon>Eukaryota</taxon>
        <taxon>Fungi</taxon>
        <taxon>Dikarya</taxon>
        <taxon>Basidiomycota</taxon>
        <taxon>Agaricomycotina</taxon>
        <taxon>Agaricomycetes</taxon>
        <taxon>Agaricomycetidae</taxon>
        <taxon>Agaricales</taxon>
        <taxon>Agaricineae</taxon>
        <taxon>Psathyrellaceae</taxon>
        <taxon>Coprinellus</taxon>
    </lineage>
</organism>
<dbReference type="EMBL" id="QPFP01000018">
    <property type="protein sequence ID" value="TEB31672.1"/>
    <property type="molecule type" value="Genomic_DNA"/>
</dbReference>
<name>A0A4Y7TDM8_COPMI</name>
<evidence type="ECO:0000313" key="2">
    <source>
        <dbReference type="EMBL" id="TEB31672.1"/>
    </source>
</evidence>
<protein>
    <submittedName>
        <fullName evidence="2">Uncharacterized protein</fullName>
    </submittedName>
</protein>
<gene>
    <name evidence="2" type="ORF">FA13DRAFT_1732546</name>
</gene>
<evidence type="ECO:0000313" key="3">
    <source>
        <dbReference type="Proteomes" id="UP000298030"/>
    </source>
</evidence>
<keyword evidence="3" id="KW-1185">Reference proteome</keyword>
<dbReference type="AlphaFoldDB" id="A0A4Y7TDM8"/>